<evidence type="ECO:0000313" key="2">
    <source>
        <dbReference type="EMBL" id="MBW8685427.1"/>
    </source>
</evidence>
<accession>A0ABS7GFI4</accession>
<evidence type="ECO:0008006" key="4">
    <source>
        <dbReference type="Google" id="ProtNLM"/>
    </source>
</evidence>
<proteinExistence type="predicted"/>
<evidence type="ECO:0000313" key="3">
    <source>
        <dbReference type="Proteomes" id="UP000812961"/>
    </source>
</evidence>
<organism evidence="2 3">
    <name type="scientific">Chitinophaga rhizophila</name>
    <dbReference type="NCBI Taxonomy" id="2866212"/>
    <lineage>
        <taxon>Bacteria</taxon>
        <taxon>Pseudomonadati</taxon>
        <taxon>Bacteroidota</taxon>
        <taxon>Chitinophagia</taxon>
        <taxon>Chitinophagales</taxon>
        <taxon>Chitinophagaceae</taxon>
        <taxon>Chitinophaga</taxon>
    </lineage>
</organism>
<sequence length="72" mass="8265">MSIHHSKQKGRRKGKSAAQRKKAFIARNLYAARHGQVMAYLYDHEAREIQNMIISTNRVIAMKKQNGAVDIQ</sequence>
<comment type="caution">
    <text evidence="2">The sequence shown here is derived from an EMBL/GenBank/DDBJ whole genome shotgun (WGS) entry which is preliminary data.</text>
</comment>
<dbReference type="EMBL" id="JAICCF010000002">
    <property type="protein sequence ID" value="MBW8685427.1"/>
    <property type="molecule type" value="Genomic_DNA"/>
</dbReference>
<evidence type="ECO:0000256" key="1">
    <source>
        <dbReference type="SAM" id="MobiDB-lite"/>
    </source>
</evidence>
<feature type="region of interest" description="Disordered" evidence="1">
    <location>
        <begin position="1"/>
        <end position="20"/>
    </location>
</feature>
<dbReference type="RefSeq" id="WP_220250692.1">
    <property type="nucleotide sequence ID" value="NZ_JAICCF010000002.1"/>
</dbReference>
<protein>
    <recommendedName>
        <fullName evidence="4">50S ribosomal protein L20</fullName>
    </recommendedName>
</protein>
<keyword evidence="3" id="KW-1185">Reference proteome</keyword>
<reference evidence="2 3" key="1">
    <citation type="submission" date="2021-08" db="EMBL/GenBank/DDBJ databases">
        <title>The genome sequence of Chitinophaga sp. B61.</title>
        <authorList>
            <person name="Zhang X."/>
        </authorList>
    </citation>
    <scope>NUCLEOTIDE SEQUENCE [LARGE SCALE GENOMIC DNA]</scope>
    <source>
        <strain evidence="2 3">B61</strain>
    </source>
</reference>
<name>A0ABS7GFI4_9BACT</name>
<dbReference type="Proteomes" id="UP000812961">
    <property type="component" value="Unassembled WGS sequence"/>
</dbReference>
<gene>
    <name evidence="2" type="ORF">K1Y79_13900</name>
</gene>